<evidence type="ECO:0008006" key="5">
    <source>
        <dbReference type="Google" id="ProtNLM"/>
    </source>
</evidence>
<dbReference type="CDD" id="cd00586">
    <property type="entry name" value="4HBT"/>
    <property type="match status" value="1"/>
</dbReference>
<dbReference type="InterPro" id="IPR051490">
    <property type="entry name" value="THEM6_lcsJ_thioesterase"/>
</dbReference>
<dbReference type="Proteomes" id="UP001283341">
    <property type="component" value="Unassembled WGS sequence"/>
</dbReference>
<evidence type="ECO:0000256" key="2">
    <source>
        <dbReference type="SAM" id="MobiDB-lite"/>
    </source>
</evidence>
<comment type="caution">
    <text evidence="3">The sequence shown here is derived from an EMBL/GenBank/DDBJ whole genome shotgun (WGS) entry which is preliminary data.</text>
</comment>
<evidence type="ECO:0000313" key="4">
    <source>
        <dbReference type="Proteomes" id="UP001283341"/>
    </source>
</evidence>
<dbReference type="Pfam" id="PF13279">
    <property type="entry name" value="4HBT_2"/>
    <property type="match status" value="1"/>
</dbReference>
<feature type="compositionally biased region" description="Polar residues" evidence="2">
    <location>
        <begin position="209"/>
        <end position="219"/>
    </location>
</feature>
<dbReference type="PANTHER" id="PTHR12475:SF4">
    <property type="entry name" value="PROTEIN THEM6"/>
    <property type="match status" value="1"/>
</dbReference>
<reference evidence="3" key="2">
    <citation type="submission" date="2023-06" db="EMBL/GenBank/DDBJ databases">
        <authorList>
            <consortium name="Lawrence Berkeley National Laboratory"/>
            <person name="Haridas S."/>
            <person name="Hensen N."/>
            <person name="Bonometti L."/>
            <person name="Westerberg I."/>
            <person name="Brannstrom I.O."/>
            <person name="Guillou S."/>
            <person name="Cros-Aarteil S."/>
            <person name="Calhoun S."/>
            <person name="Kuo A."/>
            <person name="Mondo S."/>
            <person name="Pangilinan J."/>
            <person name="Riley R."/>
            <person name="Labutti K."/>
            <person name="Andreopoulos B."/>
            <person name="Lipzen A."/>
            <person name="Chen C."/>
            <person name="Yanf M."/>
            <person name="Daum C."/>
            <person name="Ng V."/>
            <person name="Clum A."/>
            <person name="Steindorff A."/>
            <person name="Ohm R."/>
            <person name="Martin F."/>
            <person name="Silar P."/>
            <person name="Natvig D."/>
            <person name="Lalanne C."/>
            <person name="Gautier V."/>
            <person name="Ament-Velasquez S.L."/>
            <person name="Kruys A."/>
            <person name="Hutchinson M.I."/>
            <person name="Powell A.J."/>
            <person name="Barry K."/>
            <person name="Miller A.N."/>
            <person name="Grigoriev I.V."/>
            <person name="Debuchy R."/>
            <person name="Gladieux P."/>
            <person name="Thoren M.H."/>
            <person name="Johannesson H."/>
        </authorList>
    </citation>
    <scope>NUCLEOTIDE SEQUENCE</scope>
    <source>
        <strain evidence="3">CBS 118394</strain>
    </source>
</reference>
<name>A0AAE0IBQ6_9PEZI</name>
<dbReference type="InterPro" id="IPR029069">
    <property type="entry name" value="HotDog_dom_sf"/>
</dbReference>
<evidence type="ECO:0000256" key="1">
    <source>
        <dbReference type="ARBA" id="ARBA00038476"/>
    </source>
</evidence>
<reference evidence="3" key="1">
    <citation type="journal article" date="2023" name="Mol. Phylogenet. Evol.">
        <title>Genome-scale phylogeny and comparative genomics of the fungal order Sordariales.</title>
        <authorList>
            <person name="Hensen N."/>
            <person name="Bonometti L."/>
            <person name="Westerberg I."/>
            <person name="Brannstrom I.O."/>
            <person name="Guillou S."/>
            <person name="Cros-Aarteil S."/>
            <person name="Calhoun S."/>
            <person name="Haridas S."/>
            <person name="Kuo A."/>
            <person name="Mondo S."/>
            <person name="Pangilinan J."/>
            <person name="Riley R."/>
            <person name="LaButti K."/>
            <person name="Andreopoulos B."/>
            <person name="Lipzen A."/>
            <person name="Chen C."/>
            <person name="Yan M."/>
            <person name="Daum C."/>
            <person name="Ng V."/>
            <person name="Clum A."/>
            <person name="Steindorff A."/>
            <person name="Ohm R.A."/>
            <person name="Martin F."/>
            <person name="Silar P."/>
            <person name="Natvig D.O."/>
            <person name="Lalanne C."/>
            <person name="Gautier V."/>
            <person name="Ament-Velasquez S.L."/>
            <person name="Kruys A."/>
            <person name="Hutchinson M.I."/>
            <person name="Powell A.J."/>
            <person name="Barry K."/>
            <person name="Miller A.N."/>
            <person name="Grigoriev I.V."/>
            <person name="Debuchy R."/>
            <person name="Gladieux P."/>
            <person name="Hiltunen Thoren M."/>
            <person name="Johannesson H."/>
        </authorList>
    </citation>
    <scope>NUCLEOTIDE SEQUENCE</scope>
    <source>
        <strain evidence="3">CBS 118394</strain>
    </source>
</reference>
<gene>
    <name evidence="3" type="ORF">B0H66DRAFT_553064</name>
</gene>
<dbReference type="EMBL" id="JAUEDM010000003">
    <property type="protein sequence ID" value="KAK3321989.1"/>
    <property type="molecule type" value="Genomic_DNA"/>
</dbReference>
<organism evidence="3 4">
    <name type="scientific">Apodospora peruviana</name>
    <dbReference type="NCBI Taxonomy" id="516989"/>
    <lineage>
        <taxon>Eukaryota</taxon>
        <taxon>Fungi</taxon>
        <taxon>Dikarya</taxon>
        <taxon>Ascomycota</taxon>
        <taxon>Pezizomycotina</taxon>
        <taxon>Sordariomycetes</taxon>
        <taxon>Sordariomycetidae</taxon>
        <taxon>Sordariales</taxon>
        <taxon>Lasiosphaeriaceae</taxon>
        <taxon>Apodospora</taxon>
    </lineage>
</organism>
<protein>
    <recommendedName>
        <fullName evidence="5">Thioesterase</fullName>
    </recommendedName>
</protein>
<dbReference type="AlphaFoldDB" id="A0AAE0IBQ6"/>
<accession>A0AAE0IBQ6</accession>
<sequence>MSVLASICWLLDAALTSSVAPLVLAAVVIYAVVNLKVLPFAWHARMFYGYFRHYYIQQKRPLPASTAECLTIFQPTIYTTTTPLGEIDFGLHKSNSTYLTDLDMARGHHIYTVFRPGFQKHGAKKKSGMLLPMLGGTTCTFRKEVKPLAKVDIWTRVLSWDSKWIYIVSHFVRAGEVKPSQYTDQAWRTNSGRRRSSAAAKEQGGRQRATGNGPTRNDQAPTTRTSASTSTEATNPSNTGTVYATCISKYVLKANRKTVPPEEFFWDCGLLSDKTGSPSQTEKGEVYRAVEERRQKGMALASHVAALDEGHQLFNGDMAATVLAKY</sequence>
<dbReference type="SUPFAM" id="SSF54637">
    <property type="entry name" value="Thioesterase/thiol ester dehydrase-isomerase"/>
    <property type="match status" value="1"/>
</dbReference>
<evidence type="ECO:0000313" key="3">
    <source>
        <dbReference type="EMBL" id="KAK3321989.1"/>
    </source>
</evidence>
<comment type="similarity">
    <text evidence="1">Belongs to the lcsJ thioesterase family.</text>
</comment>
<keyword evidence="4" id="KW-1185">Reference proteome</keyword>
<dbReference type="Gene3D" id="3.10.129.10">
    <property type="entry name" value="Hotdog Thioesterase"/>
    <property type="match status" value="1"/>
</dbReference>
<dbReference type="PANTHER" id="PTHR12475">
    <property type="match status" value="1"/>
</dbReference>
<feature type="compositionally biased region" description="Low complexity" evidence="2">
    <location>
        <begin position="220"/>
        <end position="238"/>
    </location>
</feature>
<proteinExistence type="inferred from homology"/>
<feature type="region of interest" description="Disordered" evidence="2">
    <location>
        <begin position="184"/>
        <end position="238"/>
    </location>
</feature>